<dbReference type="GO" id="GO:0016887">
    <property type="term" value="F:ATP hydrolysis activity"/>
    <property type="evidence" value="ECO:0007669"/>
    <property type="project" value="InterPro"/>
</dbReference>
<dbReference type="GO" id="GO:0140359">
    <property type="term" value="F:ABC-type transporter activity"/>
    <property type="evidence" value="ECO:0007669"/>
    <property type="project" value="InterPro"/>
</dbReference>
<dbReference type="PANTHER" id="PTHR43038:SF3">
    <property type="entry name" value="ABC TRANSPORTER G FAMILY MEMBER 20 ISOFORM X1"/>
    <property type="match status" value="1"/>
</dbReference>
<keyword evidence="5 8" id="KW-1133">Transmembrane helix</keyword>
<sequence length="704" mass="78324">MLLDLHQECWCLTKCSLFQLKEEKMKADLEAPLPAGQEDFAIRCRDVCRSYGKLKVLNNLNLAVPQGQIYGLLGPSGCGKTTLLKCIVGTLKISRGHITVLGKPPAFPGHDIPGKKVGYMPQELALYNEFTISDTLTFFGRIHGLTSKETQARMNFLIDFLDLPQKTSLVRNLSGGQQRRVSLGAALLQNPELLILDEPTVGVDPVLRSKYVYRLSSPVSCSTRVGLMRHGRLLAEGPPDAVMKQHCATTLEHAFLQLCETSDQVDSKRDSSSPDGTLDKSQSFENGKDESQPILGVRSPPAEENLKCSVDWKVRARHVLPKWRNIAALMIKTLVRMKRMPGSLCFQFLLPVIQVSLICLCVGGDPKGIQVAIVNNETSPSAFSQSFLSFLDNSSVQQVNLSHKEAFEGIYNGEYWSVIGFGKNFTSYLTKRMLQRQVSQEIIDGGSIHVCPDFFLKKQMHHLCFALCLQAFVDYKLGGMAYMVALPIKVREFMEKTHNNNIPPYHFTSTFSSSVDPSSITFYLAVGLTALSFVLERKEGLLDRCWVAGEPSKLTLLPHSHLVIFFLPLLFISFSLSLSLQNPNEGSLVLVIILIVLQGVTGISFGLVISSAIDDEQSANQAALGIFYPNLILSGIIWPVECIPYPLRYLSLVLPQTYASEALRCIMYRGWGLSRMMVWRGFAVTLGWNTFFLILATVILKLRT</sequence>
<evidence type="ECO:0000256" key="6">
    <source>
        <dbReference type="ARBA" id="ARBA00023136"/>
    </source>
</evidence>
<accession>A0A3P8RB68</accession>
<keyword evidence="3" id="KW-0547">Nucleotide-binding</keyword>
<feature type="transmembrane region" description="Helical" evidence="8">
    <location>
        <begin position="622"/>
        <end position="640"/>
    </location>
</feature>
<dbReference type="Gene3D" id="3.40.50.300">
    <property type="entry name" value="P-loop containing nucleotide triphosphate hydrolases"/>
    <property type="match status" value="1"/>
</dbReference>
<keyword evidence="6 8" id="KW-0472">Membrane</keyword>
<organism evidence="10 11">
    <name type="scientific">Astatotilapia calliptera</name>
    <name type="common">Eastern happy</name>
    <name type="synonym">Chromis callipterus</name>
    <dbReference type="NCBI Taxonomy" id="8154"/>
    <lineage>
        <taxon>Eukaryota</taxon>
        <taxon>Metazoa</taxon>
        <taxon>Chordata</taxon>
        <taxon>Craniata</taxon>
        <taxon>Vertebrata</taxon>
        <taxon>Euteleostomi</taxon>
        <taxon>Actinopterygii</taxon>
        <taxon>Neopterygii</taxon>
        <taxon>Teleostei</taxon>
        <taxon>Neoteleostei</taxon>
        <taxon>Acanthomorphata</taxon>
        <taxon>Ovalentaria</taxon>
        <taxon>Cichlomorphae</taxon>
        <taxon>Cichliformes</taxon>
        <taxon>Cichlidae</taxon>
        <taxon>African cichlids</taxon>
        <taxon>Pseudocrenilabrinae</taxon>
        <taxon>Haplochromini</taxon>
        <taxon>Astatotilapia</taxon>
    </lineage>
</organism>
<reference evidence="10" key="3">
    <citation type="submission" date="2025-08" db="UniProtKB">
        <authorList>
            <consortium name="Ensembl"/>
        </authorList>
    </citation>
    <scope>IDENTIFICATION</scope>
</reference>
<proteinExistence type="predicted"/>
<dbReference type="GO" id="GO:0005524">
    <property type="term" value="F:ATP binding"/>
    <property type="evidence" value="ECO:0007669"/>
    <property type="project" value="UniProtKB-KW"/>
</dbReference>
<evidence type="ECO:0000313" key="10">
    <source>
        <dbReference type="Ensembl" id="ENSACLP00000039255.2"/>
    </source>
</evidence>
<dbReference type="PANTHER" id="PTHR43038">
    <property type="entry name" value="ATP-BINDING CASSETTE, SUB-FAMILY H, MEMBER 1"/>
    <property type="match status" value="1"/>
</dbReference>
<dbReference type="GO" id="GO:0016020">
    <property type="term" value="C:membrane"/>
    <property type="evidence" value="ECO:0007669"/>
    <property type="project" value="UniProtKB-SubCell"/>
</dbReference>
<dbReference type="InterPro" id="IPR027417">
    <property type="entry name" value="P-loop_NTPase"/>
</dbReference>
<dbReference type="InterPro" id="IPR003439">
    <property type="entry name" value="ABC_transporter-like_ATP-bd"/>
</dbReference>
<dbReference type="CDD" id="cd03230">
    <property type="entry name" value="ABC_DR_subfamily_A"/>
    <property type="match status" value="1"/>
</dbReference>
<dbReference type="AlphaFoldDB" id="A0A3P8RB68"/>
<feature type="region of interest" description="Disordered" evidence="7">
    <location>
        <begin position="265"/>
        <end position="300"/>
    </location>
</feature>
<feature type="transmembrane region" description="Helical" evidence="8">
    <location>
        <begin position="556"/>
        <end position="576"/>
    </location>
</feature>
<reference evidence="10 11" key="1">
    <citation type="submission" date="2018-05" db="EMBL/GenBank/DDBJ databases">
        <authorList>
            <person name="Datahose"/>
        </authorList>
    </citation>
    <scope>NUCLEOTIDE SEQUENCE</scope>
</reference>
<keyword evidence="11" id="KW-1185">Reference proteome</keyword>
<dbReference type="PROSITE" id="PS50893">
    <property type="entry name" value="ABC_TRANSPORTER_2"/>
    <property type="match status" value="1"/>
</dbReference>
<evidence type="ECO:0000313" key="11">
    <source>
        <dbReference type="Proteomes" id="UP000265100"/>
    </source>
</evidence>
<dbReference type="PROSITE" id="PS00211">
    <property type="entry name" value="ABC_TRANSPORTER_1"/>
    <property type="match status" value="1"/>
</dbReference>
<feature type="transmembrane region" description="Helical" evidence="8">
    <location>
        <begin position="518"/>
        <end position="535"/>
    </location>
</feature>
<evidence type="ECO:0000256" key="7">
    <source>
        <dbReference type="SAM" id="MobiDB-lite"/>
    </source>
</evidence>
<keyword evidence="2 8" id="KW-0812">Transmembrane</keyword>
<dbReference type="Pfam" id="PF12698">
    <property type="entry name" value="ABC2_membrane_3"/>
    <property type="match status" value="1"/>
</dbReference>
<evidence type="ECO:0000256" key="1">
    <source>
        <dbReference type="ARBA" id="ARBA00004141"/>
    </source>
</evidence>
<evidence type="ECO:0000256" key="3">
    <source>
        <dbReference type="ARBA" id="ARBA00022741"/>
    </source>
</evidence>
<evidence type="ECO:0000256" key="8">
    <source>
        <dbReference type="SAM" id="Phobius"/>
    </source>
</evidence>
<comment type="subcellular location">
    <subcellularLocation>
        <location evidence="1">Membrane</location>
        <topology evidence="1">Multi-pass membrane protein</topology>
    </subcellularLocation>
</comment>
<feature type="transmembrane region" description="Helical" evidence="8">
    <location>
        <begin position="677"/>
        <end position="700"/>
    </location>
</feature>
<evidence type="ECO:0000256" key="2">
    <source>
        <dbReference type="ARBA" id="ARBA00022692"/>
    </source>
</evidence>
<dbReference type="Ensembl" id="ENSACLT00000040185.2">
    <property type="protein sequence ID" value="ENSACLP00000039255.2"/>
    <property type="gene ID" value="ENSACLG00000026411.2"/>
</dbReference>
<dbReference type="InterPro" id="IPR003593">
    <property type="entry name" value="AAA+_ATPase"/>
</dbReference>
<evidence type="ECO:0000256" key="5">
    <source>
        <dbReference type="ARBA" id="ARBA00022989"/>
    </source>
</evidence>
<protein>
    <recommendedName>
        <fullName evidence="9">ABC transporter domain-containing protein</fullName>
    </recommendedName>
</protein>
<dbReference type="Bgee" id="ENSACLG00000026411">
    <property type="expression patterns" value="Expressed in brain and 3 other cell types or tissues"/>
</dbReference>
<dbReference type="SUPFAM" id="SSF52540">
    <property type="entry name" value="P-loop containing nucleoside triphosphate hydrolases"/>
    <property type="match status" value="1"/>
</dbReference>
<dbReference type="Proteomes" id="UP000265100">
    <property type="component" value="Chromosome 13"/>
</dbReference>
<dbReference type="Pfam" id="PF00005">
    <property type="entry name" value="ABC_tran"/>
    <property type="match status" value="1"/>
</dbReference>
<reference evidence="11" key="2">
    <citation type="submission" date="2023-03" db="EMBL/GenBank/DDBJ databases">
        <authorList>
            <consortium name="Wellcome Sanger Institute Data Sharing"/>
        </authorList>
    </citation>
    <scope>NUCLEOTIDE SEQUENCE [LARGE SCALE GENOMIC DNA]</scope>
</reference>
<keyword evidence="4" id="KW-0067">ATP-binding</keyword>
<dbReference type="InterPro" id="IPR017871">
    <property type="entry name" value="ABC_transporter-like_CS"/>
</dbReference>
<reference evidence="10" key="4">
    <citation type="submission" date="2025-09" db="UniProtKB">
        <authorList>
            <consortium name="Ensembl"/>
        </authorList>
    </citation>
    <scope>IDENTIFICATION</scope>
</reference>
<dbReference type="InterPro" id="IPR013525">
    <property type="entry name" value="ABC2_TM"/>
</dbReference>
<feature type="compositionally biased region" description="Polar residues" evidence="7">
    <location>
        <begin position="273"/>
        <end position="285"/>
    </location>
</feature>
<evidence type="ECO:0000259" key="9">
    <source>
        <dbReference type="PROSITE" id="PS50893"/>
    </source>
</evidence>
<feature type="domain" description="ABC transporter" evidence="9">
    <location>
        <begin position="42"/>
        <end position="272"/>
    </location>
</feature>
<evidence type="ECO:0000256" key="4">
    <source>
        <dbReference type="ARBA" id="ARBA00022840"/>
    </source>
</evidence>
<dbReference type="SMART" id="SM00382">
    <property type="entry name" value="AAA"/>
    <property type="match status" value="1"/>
</dbReference>
<dbReference type="GeneTree" id="ENSGT00940000166587"/>
<feature type="transmembrane region" description="Helical" evidence="8">
    <location>
        <begin position="588"/>
        <end position="610"/>
    </location>
</feature>
<name>A0A3P8RB68_ASTCA</name>